<feature type="domain" description="Flagellar assembly protein FliH/Type III secretion system HrpE" evidence="9">
    <location>
        <begin position="115"/>
        <end position="234"/>
    </location>
</feature>
<dbReference type="GO" id="GO:0005829">
    <property type="term" value="C:cytosol"/>
    <property type="evidence" value="ECO:0007669"/>
    <property type="project" value="TreeGrafter"/>
</dbReference>
<dbReference type="InterPro" id="IPR018035">
    <property type="entry name" value="Flagellar_FliH/T3SS_HrpE"/>
</dbReference>
<reference evidence="10 11" key="1">
    <citation type="submission" date="2016-12" db="EMBL/GenBank/DDBJ databases">
        <authorList>
            <person name="Song W.-J."/>
            <person name="Kurnit D.M."/>
        </authorList>
    </citation>
    <scope>NUCLEOTIDE SEQUENCE [LARGE SCALE GENOMIC DNA]</scope>
    <source>
        <strain evidence="10 11">IMCC3135</strain>
    </source>
</reference>
<protein>
    <recommendedName>
        <fullName evidence="3">Flagellar assembly protein FliH</fullName>
    </recommendedName>
</protein>
<dbReference type="RefSeq" id="WP_157735848.1">
    <property type="nucleotide sequence ID" value="NZ_CP018632.1"/>
</dbReference>
<dbReference type="Proteomes" id="UP000250079">
    <property type="component" value="Chromosome"/>
</dbReference>
<keyword evidence="6" id="KW-0653">Protein transport</keyword>
<keyword evidence="11" id="KW-1185">Reference proteome</keyword>
<evidence type="ECO:0000256" key="1">
    <source>
        <dbReference type="ARBA" id="ARBA00003041"/>
    </source>
</evidence>
<keyword evidence="7" id="KW-1006">Bacterial flagellum protein export</keyword>
<feature type="region of interest" description="Disordered" evidence="8">
    <location>
        <begin position="58"/>
        <end position="92"/>
    </location>
</feature>
<comment type="function">
    <text evidence="1">Needed for flagellar regrowth and assembly.</text>
</comment>
<evidence type="ECO:0000313" key="11">
    <source>
        <dbReference type="Proteomes" id="UP000250079"/>
    </source>
</evidence>
<proteinExistence type="inferred from homology"/>
<evidence type="ECO:0000256" key="2">
    <source>
        <dbReference type="ARBA" id="ARBA00006602"/>
    </source>
</evidence>
<keyword evidence="5" id="KW-1005">Bacterial flagellum biogenesis</keyword>
<sequence>MFRVLSEDESKNVVRWQAPDLKGTVPVANTRQVATPVRLSETMAASDLLREVNAKRAGGQPEFQQASQGGAAAGNPGRQSGSLPLTNPSAGMLQNSYDEGHAHGYAEGNAALHQESVKQLQTLVDSLGKPALQVPDRMLEQEVIGLAMDIAKMLVKREVEIDPEALASLVRAGMEQLPHAAKSDVSVHLHPMDANVLRELTIQPEGVEFKDDVNLQRGDCRIVSNASTVHCGVDNWLEVMGAELGLLPVPVAQD</sequence>
<dbReference type="GO" id="GO:0015031">
    <property type="term" value="P:protein transport"/>
    <property type="evidence" value="ECO:0007669"/>
    <property type="project" value="UniProtKB-KW"/>
</dbReference>
<evidence type="ECO:0000256" key="8">
    <source>
        <dbReference type="SAM" id="MobiDB-lite"/>
    </source>
</evidence>
<organism evidence="10 11">
    <name type="scientific">Granulosicoccus antarcticus IMCC3135</name>
    <dbReference type="NCBI Taxonomy" id="1192854"/>
    <lineage>
        <taxon>Bacteria</taxon>
        <taxon>Pseudomonadati</taxon>
        <taxon>Pseudomonadota</taxon>
        <taxon>Gammaproteobacteria</taxon>
        <taxon>Chromatiales</taxon>
        <taxon>Granulosicoccaceae</taxon>
        <taxon>Granulosicoccus</taxon>
    </lineage>
</organism>
<evidence type="ECO:0000259" key="9">
    <source>
        <dbReference type="Pfam" id="PF02108"/>
    </source>
</evidence>
<evidence type="ECO:0000256" key="5">
    <source>
        <dbReference type="ARBA" id="ARBA00022795"/>
    </source>
</evidence>
<dbReference type="InterPro" id="IPR051472">
    <property type="entry name" value="T3SS_Stator/FliH"/>
</dbReference>
<evidence type="ECO:0000256" key="7">
    <source>
        <dbReference type="ARBA" id="ARBA00023225"/>
    </source>
</evidence>
<accession>A0A2Z2NMN6</accession>
<dbReference type="Pfam" id="PF02108">
    <property type="entry name" value="FliH"/>
    <property type="match status" value="1"/>
</dbReference>
<dbReference type="KEGG" id="gai:IMCC3135_08380"/>
<evidence type="ECO:0000256" key="6">
    <source>
        <dbReference type="ARBA" id="ARBA00022927"/>
    </source>
</evidence>
<keyword evidence="4" id="KW-0813">Transport</keyword>
<dbReference type="PANTHER" id="PTHR34982">
    <property type="entry name" value="YOP PROTEINS TRANSLOCATION PROTEIN L"/>
    <property type="match status" value="1"/>
</dbReference>
<evidence type="ECO:0000256" key="4">
    <source>
        <dbReference type="ARBA" id="ARBA00022448"/>
    </source>
</evidence>
<name>A0A2Z2NMN6_9GAMM</name>
<gene>
    <name evidence="10" type="ORF">IMCC3135_08380</name>
</gene>
<feature type="compositionally biased region" description="Low complexity" evidence="8">
    <location>
        <begin position="64"/>
        <end position="74"/>
    </location>
</feature>
<dbReference type="PANTHER" id="PTHR34982:SF1">
    <property type="entry name" value="FLAGELLAR ASSEMBLY PROTEIN FLIH"/>
    <property type="match status" value="1"/>
</dbReference>
<dbReference type="EMBL" id="CP018632">
    <property type="protein sequence ID" value="ASJ71775.1"/>
    <property type="molecule type" value="Genomic_DNA"/>
</dbReference>
<feature type="compositionally biased region" description="Polar residues" evidence="8">
    <location>
        <begin position="77"/>
        <end position="92"/>
    </location>
</feature>
<evidence type="ECO:0000256" key="3">
    <source>
        <dbReference type="ARBA" id="ARBA00016507"/>
    </source>
</evidence>
<dbReference type="GO" id="GO:0044781">
    <property type="term" value="P:bacterial-type flagellum organization"/>
    <property type="evidence" value="ECO:0007669"/>
    <property type="project" value="UniProtKB-KW"/>
</dbReference>
<dbReference type="AlphaFoldDB" id="A0A2Z2NMN6"/>
<dbReference type="OrthoDB" id="6196089at2"/>
<comment type="similarity">
    <text evidence="2">Belongs to the FliH family.</text>
</comment>
<evidence type="ECO:0000313" key="10">
    <source>
        <dbReference type="EMBL" id="ASJ71775.1"/>
    </source>
</evidence>